<dbReference type="PANTHER" id="PTHR38846">
    <property type="entry name" value="C3H1-TYPE DOMAIN-CONTAINING PROTEIN"/>
    <property type="match status" value="1"/>
</dbReference>
<organism evidence="2 3">
    <name type="scientific">Dactylonectria estremocensis</name>
    <dbReference type="NCBI Taxonomy" id="1079267"/>
    <lineage>
        <taxon>Eukaryota</taxon>
        <taxon>Fungi</taxon>
        <taxon>Dikarya</taxon>
        <taxon>Ascomycota</taxon>
        <taxon>Pezizomycotina</taxon>
        <taxon>Sordariomycetes</taxon>
        <taxon>Hypocreomycetidae</taxon>
        <taxon>Hypocreales</taxon>
        <taxon>Nectriaceae</taxon>
        <taxon>Dactylonectria</taxon>
    </lineage>
</organism>
<feature type="compositionally biased region" description="Basic residues" evidence="1">
    <location>
        <begin position="189"/>
        <end position="198"/>
    </location>
</feature>
<evidence type="ECO:0000313" key="3">
    <source>
        <dbReference type="Proteomes" id="UP000717696"/>
    </source>
</evidence>
<feature type="region of interest" description="Disordered" evidence="1">
    <location>
        <begin position="1"/>
        <end position="43"/>
    </location>
</feature>
<dbReference type="Proteomes" id="UP000717696">
    <property type="component" value="Unassembled WGS sequence"/>
</dbReference>
<reference evidence="2" key="1">
    <citation type="journal article" date="2021" name="Nat. Commun.">
        <title>Genetic determinants of endophytism in the Arabidopsis root mycobiome.</title>
        <authorList>
            <person name="Mesny F."/>
            <person name="Miyauchi S."/>
            <person name="Thiergart T."/>
            <person name="Pickel B."/>
            <person name="Atanasova L."/>
            <person name="Karlsson M."/>
            <person name="Huettel B."/>
            <person name="Barry K.W."/>
            <person name="Haridas S."/>
            <person name="Chen C."/>
            <person name="Bauer D."/>
            <person name="Andreopoulos W."/>
            <person name="Pangilinan J."/>
            <person name="LaButti K."/>
            <person name="Riley R."/>
            <person name="Lipzen A."/>
            <person name="Clum A."/>
            <person name="Drula E."/>
            <person name="Henrissat B."/>
            <person name="Kohler A."/>
            <person name="Grigoriev I.V."/>
            <person name="Martin F.M."/>
            <person name="Hacquard S."/>
        </authorList>
    </citation>
    <scope>NUCLEOTIDE SEQUENCE</scope>
    <source>
        <strain evidence="2">MPI-CAGE-AT-0021</strain>
    </source>
</reference>
<sequence length="219" mass="25231">MSIKQEEVSIQQEETSIKEEEYPNAPPPSSQSHFAKFENFKPDNDASFENEFARLASSQEWVPGSQQYTRQRTIAMSQELKLHYFSQSQPDRIDEELTEEEKLEGYQGLCHEVRIPPGDSIDECKKELKSTLVNIVDLIDARRTRKEVKVWDDFDAFRAYTLQDEHRINMAEAKKDGGYLASLLQHLRGERRRPRRGGKPRDGSGSRVVSGRVMKTSPV</sequence>
<dbReference type="AlphaFoldDB" id="A0A9P9DLT2"/>
<comment type="caution">
    <text evidence="2">The sequence shown here is derived from an EMBL/GenBank/DDBJ whole genome shotgun (WGS) entry which is preliminary data.</text>
</comment>
<protein>
    <submittedName>
        <fullName evidence="2">Uncharacterized protein</fullName>
    </submittedName>
</protein>
<gene>
    <name evidence="2" type="ORF">B0J13DRAFT_531997</name>
</gene>
<evidence type="ECO:0000256" key="1">
    <source>
        <dbReference type="SAM" id="MobiDB-lite"/>
    </source>
</evidence>
<keyword evidence="3" id="KW-1185">Reference proteome</keyword>
<dbReference type="OrthoDB" id="6105938at2759"/>
<proteinExistence type="predicted"/>
<evidence type="ECO:0000313" key="2">
    <source>
        <dbReference type="EMBL" id="KAH7121870.1"/>
    </source>
</evidence>
<dbReference type="EMBL" id="JAGMUU010000027">
    <property type="protein sequence ID" value="KAH7121870.1"/>
    <property type="molecule type" value="Genomic_DNA"/>
</dbReference>
<name>A0A9P9DLT2_9HYPO</name>
<feature type="region of interest" description="Disordered" evidence="1">
    <location>
        <begin position="189"/>
        <end position="219"/>
    </location>
</feature>
<accession>A0A9P9DLT2</accession>
<dbReference type="PANTHER" id="PTHR38846:SF1">
    <property type="entry name" value="C3H1-TYPE DOMAIN-CONTAINING PROTEIN"/>
    <property type="match status" value="1"/>
</dbReference>